<dbReference type="Pfam" id="PF00589">
    <property type="entry name" value="Phage_integrase"/>
    <property type="match status" value="1"/>
</dbReference>
<evidence type="ECO:0000256" key="1">
    <source>
        <dbReference type="ARBA" id="ARBA00022908"/>
    </source>
</evidence>
<dbReference type="PANTHER" id="PTHR30349">
    <property type="entry name" value="PHAGE INTEGRASE-RELATED"/>
    <property type="match status" value="1"/>
</dbReference>
<keyword evidence="2 4" id="KW-0238">DNA-binding</keyword>
<dbReference type="AlphaFoldDB" id="A0A1G7YVX3"/>
<dbReference type="Proteomes" id="UP000199163">
    <property type="component" value="Unassembled WGS sequence"/>
</dbReference>
<dbReference type="InterPro" id="IPR050090">
    <property type="entry name" value="Tyrosine_recombinase_XerCD"/>
</dbReference>
<dbReference type="GO" id="GO:0015074">
    <property type="term" value="P:DNA integration"/>
    <property type="evidence" value="ECO:0007669"/>
    <property type="project" value="UniProtKB-KW"/>
</dbReference>
<dbReference type="InterPro" id="IPR010998">
    <property type="entry name" value="Integrase_recombinase_N"/>
</dbReference>
<dbReference type="CDD" id="cd00397">
    <property type="entry name" value="DNA_BRE_C"/>
    <property type="match status" value="1"/>
</dbReference>
<dbReference type="STRING" id="568899.SAMN05192534_101296"/>
<evidence type="ECO:0000256" key="2">
    <source>
        <dbReference type="ARBA" id="ARBA00023125"/>
    </source>
</evidence>
<dbReference type="Pfam" id="PF13495">
    <property type="entry name" value="Phage_int_SAM_4"/>
    <property type="match status" value="1"/>
</dbReference>
<dbReference type="PROSITE" id="PS51898">
    <property type="entry name" value="TYR_RECOMBINASE"/>
    <property type="match status" value="1"/>
</dbReference>
<accession>A0A1G7YVX3</accession>
<evidence type="ECO:0000313" key="8">
    <source>
        <dbReference type="Proteomes" id="UP000199163"/>
    </source>
</evidence>
<sequence length="322" mass="38163">MEERSWHIPFEAEAFLNHLTARQRKESTIKRYRYDLADFYRFIEVKEELGEKQDGAITPQMIEEYFYLLQEERHYQLRTLKRVQTVLKRFFHYLQSTGYINVNPMTALHVDDSVWNTLTEEELITHSEEKQLKDSLFYDSGMSHKQAASRPLLAPRNLLLISLFLHYGFRLQEISLLRMKHVNQGLGELSIPEQTGNPRVVTLTKDDKNLLYHYVQVIPKAVRPVYPEDPLFVAFDFQRQTYRWSYETDAPKNLTEIAIQKMVREERKRAGIDRAISARHFRNTFIVRTLQAGTTPEKLQEMLGLNTILTLNKYIDYVEKNK</sequence>
<dbReference type="GO" id="GO:0003677">
    <property type="term" value="F:DNA binding"/>
    <property type="evidence" value="ECO:0007669"/>
    <property type="project" value="UniProtKB-UniRule"/>
</dbReference>
<evidence type="ECO:0000259" key="5">
    <source>
        <dbReference type="PROSITE" id="PS51898"/>
    </source>
</evidence>
<dbReference type="PANTHER" id="PTHR30349:SF86">
    <property type="entry name" value="INTEGRASE_RECOMBINASE AQ_AA09-RELATED"/>
    <property type="match status" value="1"/>
</dbReference>
<dbReference type="InterPro" id="IPR044068">
    <property type="entry name" value="CB"/>
</dbReference>
<evidence type="ECO:0000256" key="3">
    <source>
        <dbReference type="ARBA" id="ARBA00023172"/>
    </source>
</evidence>
<feature type="domain" description="Core-binding (CB)" evidence="6">
    <location>
        <begin position="6"/>
        <end position="95"/>
    </location>
</feature>
<feature type="domain" description="Tyr recombinase" evidence="5">
    <location>
        <begin position="113"/>
        <end position="322"/>
    </location>
</feature>
<dbReference type="PROSITE" id="PS51900">
    <property type="entry name" value="CB"/>
    <property type="match status" value="1"/>
</dbReference>
<keyword evidence="3" id="KW-0233">DNA recombination</keyword>
<dbReference type="Gene3D" id="1.10.443.10">
    <property type="entry name" value="Intergrase catalytic core"/>
    <property type="match status" value="1"/>
</dbReference>
<dbReference type="SUPFAM" id="SSF56349">
    <property type="entry name" value="DNA breaking-rejoining enzymes"/>
    <property type="match status" value="1"/>
</dbReference>
<protein>
    <submittedName>
        <fullName evidence="7">Site-specific recombinase XerD</fullName>
    </submittedName>
</protein>
<dbReference type="InterPro" id="IPR011010">
    <property type="entry name" value="DNA_brk_join_enz"/>
</dbReference>
<keyword evidence="1" id="KW-0229">DNA integration</keyword>
<gene>
    <name evidence="7" type="ORF">SAMN05192534_101296</name>
</gene>
<name>A0A1G7YVX3_9BACI</name>
<dbReference type="OrthoDB" id="2349923at2"/>
<dbReference type="RefSeq" id="WP_091270518.1">
    <property type="nucleotide sequence ID" value="NZ_FNDK01000001.1"/>
</dbReference>
<keyword evidence="8" id="KW-1185">Reference proteome</keyword>
<organism evidence="7 8">
    <name type="scientific">Alteribacillus persepolensis</name>
    <dbReference type="NCBI Taxonomy" id="568899"/>
    <lineage>
        <taxon>Bacteria</taxon>
        <taxon>Bacillati</taxon>
        <taxon>Bacillota</taxon>
        <taxon>Bacilli</taxon>
        <taxon>Bacillales</taxon>
        <taxon>Bacillaceae</taxon>
        <taxon>Alteribacillus</taxon>
    </lineage>
</organism>
<dbReference type="InterPro" id="IPR002104">
    <property type="entry name" value="Integrase_catalytic"/>
</dbReference>
<dbReference type="GO" id="GO:0006310">
    <property type="term" value="P:DNA recombination"/>
    <property type="evidence" value="ECO:0007669"/>
    <property type="project" value="UniProtKB-KW"/>
</dbReference>
<reference evidence="7 8" key="1">
    <citation type="submission" date="2016-10" db="EMBL/GenBank/DDBJ databases">
        <authorList>
            <person name="de Groot N.N."/>
        </authorList>
    </citation>
    <scope>NUCLEOTIDE SEQUENCE [LARGE SCALE GENOMIC DNA]</scope>
    <source>
        <strain evidence="7 8">DSM 21632</strain>
    </source>
</reference>
<dbReference type="InterPro" id="IPR004107">
    <property type="entry name" value="Integrase_SAM-like_N"/>
</dbReference>
<dbReference type="Gene3D" id="1.10.150.130">
    <property type="match status" value="1"/>
</dbReference>
<dbReference type="InterPro" id="IPR013762">
    <property type="entry name" value="Integrase-like_cat_sf"/>
</dbReference>
<dbReference type="EMBL" id="FNDK01000001">
    <property type="protein sequence ID" value="SDH00663.1"/>
    <property type="molecule type" value="Genomic_DNA"/>
</dbReference>
<proteinExistence type="predicted"/>
<evidence type="ECO:0000256" key="4">
    <source>
        <dbReference type="PROSITE-ProRule" id="PRU01248"/>
    </source>
</evidence>
<evidence type="ECO:0000259" key="6">
    <source>
        <dbReference type="PROSITE" id="PS51900"/>
    </source>
</evidence>
<evidence type="ECO:0000313" key="7">
    <source>
        <dbReference type="EMBL" id="SDH00663.1"/>
    </source>
</evidence>